<protein>
    <submittedName>
        <fullName evidence="1">Uncharacterized protein</fullName>
    </submittedName>
</protein>
<name>A0A0L8HQH5_OCTBM</name>
<gene>
    <name evidence="1" type="ORF">OCBIM_22008670mg</name>
</gene>
<sequence>MVEMCPVFRLTQRKEEGKKKIFSWGRGKEEKSSHDSYSDKRLWLILVFFVHDLIRCKRTLKKKLKREKKIDSKQKIVYKINTNLKKNINY</sequence>
<accession>A0A0L8HQH5</accession>
<reference evidence="1" key="1">
    <citation type="submission" date="2015-07" db="EMBL/GenBank/DDBJ databases">
        <title>MeaNS - Measles Nucleotide Surveillance Program.</title>
        <authorList>
            <person name="Tran T."/>
            <person name="Druce J."/>
        </authorList>
    </citation>
    <scope>NUCLEOTIDE SEQUENCE</scope>
    <source>
        <strain evidence="1">UCB-OBI-ISO-001</strain>
        <tissue evidence="1">Gonad</tissue>
    </source>
</reference>
<organism evidence="1">
    <name type="scientific">Octopus bimaculoides</name>
    <name type="common">California two-spotted octopus</name>
    <dbReference type="NCBI Taxonomy" id="37653"/>
    <lineage>
        <taxon>Eukaryota</taxon>
        <taxon>Metazoa</taxon>
        <taxon>Spiralia</taxon>
        <taxon>Lophotrochozoa</taxon>
        <taxon>Mollusca</taxon>
        <taxon>Cephalopoda</taxon>
        <taxon>Coleoidea</taxon>
        <taxon>Octopodiformes</taxon>
        <taxon>Octopoda</taxon>
        <taxon>Incirrata</taxon>
        <taxon>Octopodidae</taxon>
        <taxon>Octopus</taxon>
    </lineage>
</organism>
<proteinExistence type="predicted"/>
<dbReference type="EMBL" id="KQ417519">
    <property type="protein sequence ID" value="KOF91486.1"/>
    <property type="molecule type" value="Genomic_DNA"/>
</dbReference>
<dbReference type="AlphaFoldDB" id="A0A0L8HQH5"/>
<evidence type="ECO:0000313" key="1">
    <source>
        <dbReference type="EMBL" id="KOF91486.1"/>
    </source>
</evidence>